<name>A0ACC2XCT6_9TREE</name>
<dbReference type="EMBL" id="JASBWU010000005">
    <property type="protein sequence ID" value="KAJ9121747.1"/>
    <property type="molecule type" value="Genomic_DNA"/>
</dbReference>
<comment type="caution">
    <text evidence="1">The sequence shown here is derived from an EMBL/GenBank/DDBJ whole genome shotgun (WGS) entry which is preliminary data.</text>
</comment>
<gene>
    <name evidence="1" type="ORF">QFC22_002368</name>
</gene>
<proteinExistence type="predicted"/>
<reference evidence="1" key="1">
    <citation type="submission" date="2023-04" db="EMBL/GenBank/DDBJ databases">
        <title>Draft Genome sequencing of Naganishia species isolated from polar environments using Oxford Nanopore Technology.</title>
        <authorList>
            <person name="Leo P."/>
            <person name="Venkateswaran K."/>
        </authorList>
    </citation>
    <scope>NUCLEOTIDE SEQUENCE</scope>
    <source>
        <strain evidence="1">MNA-CCFEE 5425</strain>
    </source>
</reference>
<organism evidence="1 2">
    <name type="scientific">Naganishia vaughanmartiniae</name>
    <dbReference type="NCBI Taxonomy" id="1424756"/>
    <lineage>
        <taxon>Eukaryota</taxon>
        <taxon>Fungi</taxon>
        <taxon>Dikarya</taxon>
        <taxon>Basidiomycota</taxon>
        <taxon>Agaricomycotina</taxon>
        <taxon>Tremellomycetes</taxon>
        <taxon>Filobasidiales</taxon>
        <taxon>Filobasidiaceae</taxon>
        <taxon>Naganishia</taxon>
    </lineage>
</organism>
<dbReference type="Proteomes" id="UP001243375">
    <property type="component" value="Unassembled WGS sequence"/>
</dbReference>
<sequence>MNRVGTSYNALKTSADDLTVLLSKDLRHRKGQAKAKPARRHQLGKIMKPFAGITDSRIGSIEVKLKKLDGELGVFKGQLAKMRNGPGKQAVQQRALRVLQQKKMYQSQLDQLVQQTFNMEQTAMVTENLKNTMATVDAMKIANKEMKKQYGKIDIDKIESIHYDMEDLIEQANEIQETMGRTYGVPDEVDEADLEAELQALGDDLLEEEEMPSYLKDTTALPDFVDEAPVDAEKVVNIRCTSVCRSASDKGRRDEELDEVGSATAVVFELPAWPQPMAASPYRLDFHSAWGDESEMQS</sequence>
<protein>
    <submittedName>
        <fullName evidence="1">Uncharacterized protein</fullName>
    </submittedName>
</protein>
<evidence type="ECO:0000313" key="2">
    <source>
        <dbReference type="Proteomes" id="UP001243375"/>
    </source>
</evidence>
<evidence type="ECO:0000313" key="1">
    <source>
        <dbReference type="EMBL" id="KAJ9121747.1"/>
    </source>
</evidence>
<keyword evidence="2" id="KW-1185">Reference proteome</keyword>
<accession>A0ACC2XCT6</accession>